<evidence type="ECO:0000256" key="1">
    <source>
        <dbReference type="SAM" id="MobiDB-lite"/>
    </source>
</evidence>
<protein>
    <submittedName>
        <fullName evidence="2">Uncharacterized protein</fullName>
    </submittedName>
</protein>
<feature type="region of interest" description="Disordered" evidence="1">
    <location>
        <begin position="82"/>
        <end position="108"/>
    </location>
</feature>
<proteinExistence type="predicted"/>
<feature type="compositionally biased region" description="Polar residues" evidence="1">
    <location>
        <begin position="89"/>
        <end position="98"/>
    </location>
</feature>
<comment type="caution">
    <text evidence="2">The sequence shown here is derived from an EMBL/GenBank/DDBJ whole genome shotgun (WGS) entry which is preliminary data.</text>
</comment>
<reference evidence="2 3" key="1">
    <citation type="submission" date="2023-04" db="EMBL/GenBank/DDBJ databases">
        <title>Draft genome sequence of Saccharopolyspora sp. TS4A08 isolated from sweet potato rhizospheric soil.</title>
        <authorList>
            <person name="Suksaard P."/>
            <person name="Duangmal K."/>
        </authorList>
    </citation>
    <scope>NUCLEOTIDE SEQUENCE [LARGE SCALE GENOMIC DNA]</scope>
    <source>
        <strain evidence="2 3">TS4A08</strain>
    </source>
</reference>
<sequence>MSGFDPESCTSGFDGFSEPELLDPFESDAVESEPELLEPFESDPFAVSGPFAEPDPVAESDEEADCVALGLSACACSAAEAAVAPPTSTPRHTPLNNEIRTRNAAVRERGPRAAQIPFTVITANVRQVRAVRARRGNGCAGVGASG</sequence>
<feature type="region of interest" description="Disordered" evidence="1">
    <location>
        <begin position="1"/>
        <end position="62"/>
    </location>
</feature>
<gene>
    <name evidence="2" type="ORF">QFW96_21200</name>
</gene>
<evidence type="ECO:0000313" key="2">
    <source>
        <dbReference type="EMBL" id="MDI2031159.1"/>
    </source>
</evidence>
<name>A0ABT6PT25_9PSEU</name>
<keyword evidence="3" id="KW-1185">Reference proteome</keyword>
<dbReference type="EMBL" id="JASAOF010000015">
    <property type="protein sequence ID" value="MDI2031159.1"/>
    <property type="molecule type" value="Genomic_DNA"/>
</dbReference>
<accession>A0ABT6PT25</accession>
<feature type="compositionally biased region" description="Basic and acidic residues" evidence="1">
    <location>
        <begin position="99"/>
        <end position="108"/>
    </location>
</feature>
<organism evidence="2 3">
    <name type="scientific">Saccharopolyspora ipomoeae</name>
    <dbReference type="NCBI Taxonomy" id="3042027"/>
    <lineage>
        <taxon>Bacteria</taxon>
        <taxon>Bacillati</taxon>
        <taxon>Actinomycetota</taxon>
        <taxon>Actinomycetes</taxon>
        <taxon>Pseudonocardiales</taxon>
        <taxon>Pseudonocardiaceae</taxon>
        <taxon>Saccharopolyspora</taxon>
    </lineage>
</organism>
<evidence type="ECO:0000313" key="3">
    <source>
        <dbReference type="Proteomes" id="UP001237595"/>
    </source>
</evidence>
<dbReference type="Proteomes" id="UP001237595">
    <property type="component" value="Unassembled WGS sequence"/>
</dbReference>
<feature type="compositionally biased region" description="Acidic residues" evidence="1">
    <location>
        <begin position="20"/>
        <end position="41"/>
    </location>
</feature>